<gene>
    <name evidence="1" type="ORF">Tco_0750374</name>
</gene>
<dbReference type="Proteomes" id="UP001151760">
    <property type="component" value="Unassembled WGS sequence"/>
</dbReference>
<keyword evidence="2" id="KW-1185">Reference proteome</keyword>
<sequence>MEGAGILIGDTDLVLGIMRWVNRDCLSDIISWIACECEALSDTVTQRRRQSRSYSENVGHEDECSNYVAYSSHVSDESLRLLK</sequence>
<reference evidence="1" key="1">
    <citation type="journal article" date="2022" name="Int. J. Mol. Sci.">
        <title>Draft Genome of Tanacetum Coccineum: Genomic Comparison of Closely Related Tanacetum-Family Plants.</title>
        <authorList>
            <person name="Yamashiro T."/>
            <person name="Shiraishi A."/>
            <person name="Nakayama K."/>
            <person name="Satake H."/>
        </authorList>
    </citation>
    <scope>NUCLEOTIDE SEQUENCE</scope>
</reference>
<organism evidence="1 2">
    <name type="scientific">Tanacetum coccineum</name>
    <dbReference type="NCBI Taxonomy" id="301880"/>
    <lineage>
        <taxon>Eukaryota</taxon>
        <taxon>Viridiplantae</taxon>
        <taxon>Streptophyta</taxon>
        <taxon>Embryophyta</taxon>
        <taxon>Tracheophyta</taxon>
        <taxon>Spermatophyta</taxon>
        <taxon>Magnoliopsida</taxon>
        <taxon>eudicotyledons</taxon>
        <taxon>Gunneridae</taxon>
        <taxon>Pentapetalae</taxon>
        <taxon>asterids</taxon>
        <taxon>campanulids</taxon>
        <taxon>Asterales</taxon>
        <taxon>Asteraceae</taxon>
        <taxon>Asteroideae</taxon>
        <taxon>Anthemideae</taxon>
        <taxon>Anthemidinae</taxon>
        <taxon>Tanacetum</taxon>
    </lineage>
</organism>
<protein>
    <submittedName>
        <fullName evidence="1">Uncharacterized protein</fullName>
    </submittedName>
</protein>
<evidence type="ECO:0000313" key="2">
    <source>
        <dbReference type="Proteomes" id="UP001151760"/>
    </source>
</evidence>
<name>A0ABQ4Z129_9ASTR</name>
<reference evidence="1" key="2">
    <citation type="submission" date="2022-01" db="EMBL/GenBank/DDBJ databases">
        <authorList>
            <person name="Yamashiro T."/>
            <person name="Shiraishi A."/>
            <person name="Satake H."/>
            <person name="Nakayama K."/>
        </authorList>
    </citation>
    <scope>NUCLEOTIDE SEQUENCE</scope>
</reference>
<dbReference type="EMBL" id="BQNB010010929">
    <property type="protein sequence ID" value="GJS83833.1"/>
    <property type="molecule type" value="Genomic_DNA"/>
</dbReference>
<proteinExistence type="predicted"/>
<evidence type="ECO:0000313" key="1">
    <source>
        <dbReference type="EMBL" id="GJS83833.1"/>
    </source>
</evidence>
<comment type="caution">
    <text evidence="1">The sequence shown here is derived from an EMBL/GenBank/DDBJ whole genome shotgun (WGS) entry which is preliminary data.</text>
</comment>
<accession>A0ABQ4Z129</accession>